<dbReference type="InterPro" id="IPR007197">
    <property type="entry name" value="rSAM"/>
</dbReference>
<evidence type="ECO:0000313" key="5">
    <source>
        <dbReference type="Proteomes" id="UP000236634"/>
    </source>
</evidence>
<protein>
    <recommendedName>
        <fullName evidence="6">Radical SAM protein</fullName>
    </recommendedName>
</protein>
<name>A0A2K0XPJ5_9BACT</name>
<dbReference type="SFLD" id="SFLDS00029">
    <property type="entry name" value="Radical_SAM"/>
    <property type="match status" value="1"/>
</dbReference>
<evidence type="ECO:0000256" key="2">
    <source>
        <dbReference type="ARBA" id="ARBA00023004"/>
    </source>
</evidence>
<dbReference type="GO" id="GO:0051536">
    <property type="term" value="F:iron-sulfur cluster binding"/>
    <property type="evidence" value="ECO:0007669"/>
    <property type="project" value="UniProtKB-KW"/>
</dbReference>
<dbReference type="GO" id="GO:0003824">
    <property type="term" value="F:catalytic activity"/>
    <property type="evidence" value="ECO:0007669"/>
    <property type="project" value="InterPro"/>
</dbReference>
<evidence type="ECO:0000256" key="1">
    <source>
        <dbReference type="ARBA" id="ARBA00022723"/>
    </source>
</evidence>
<dbReference type="PANTHER" id="PTHR43432:SF6">
    <property type="entry name" value="RADICAL SAM CORE DOMAIN-CONTAINING PROTEIN"/>
    <property type="match status" value="1"/>
</dbReference>
<evidence type="ECO:0000256" key="3">
    <source>
        <dbReference type="ARBA" id="ARBA00023014"/>
    </source>
</evidence>
<accession>A0A2K0XPJ5</accession>
<dbReference type="Gene3D" id="3.80.30.30">
    <property type="match status" value="1"/>
</dbReference>
<evidence type="ECO:0000313" key="4">
    <source>
        <dbReference type="EMBL" id="PNP96433.1"/>
    </source>
</evidence>
<dbReference type="AlphaFoldDB" id="A0A2K0XPJ5"/>
<keyword evidence="1" id="KW-0479">Metal-binding</keyword>
<dbReference type="GO" id="GO:0046872">
    <property type="term" value="F:metal ion binding"/>
    <property type="evidence" value="ECO:0007669"/>
    <property type="project" value="UniProtKB-KW"/>
</dbReference>
<dbReference type="EMBL" id="NBAX01000001">
    <property type="protein sequence ID" value="PNP96433.1"/>
    <property type="molecule type" value="Genomic_DNA"/>
</dbReference>
<evidence type="ECO:0008006" key="6">
    <source>
        <dbReference type="Google" id="ProtNLM"/>
    </source>
</evidence>
<dbReference type="InterPro" id="IPR040086">
    <property type="entry name" value="MJ0683-like"/>
</dbReference>
<dbReference type="Proteomes" id="UP000236634">
    <property type="component" value="Unassembled WGS sequence"/>
</dbReference>
<gene>
    <name evidence="4" type="ORF">BFS16_00680</name>
</gene>
<comment type="caution">
    <text evidence="4">The sequence shown here is derived from an EMBL/GenBank/DDBJ whole genome shotgun (WGS) entry which is preliminary data.</text>
</comment>
<sequence length="302" mass="34419">MFYVEGTDKGTIYKSCMNMSKKEKKKYSGKALYQPTGKAGEYAQWAVNFFTGCSNDCDYCYCKHGVLSTVWGGEPKLKKVFKNENDAFEHFRKEVLPNRASIIRNGGVFFSFMTDPCLKETWPLTMRCIEYLIIRNIPVMVLTKCTEWIDDAETMNLVKNDKAKEFLCVGFTLTGEDAMEHGAAPNSDRIAAMQFLHGQGIKTFASLEPVIDFELSYKMLESTYGFCDMYKIGLQSGVSRSTYTGAMVSSFVDRISSYIMAHREFSPKVYWKESVRKYLSKDYACLSLGFCVNAKYNIFKGK</sequence>
<keyword evidence="3" id="KW-0411">Iron-sulfur</keyword>
<dbReference type="PANTHER" id="PTHR43432">
    <property type="entry name" value="SLR0285 PROTEIN"/>
    <property type="match status" value="1"/>
</dbReference>
<reference evidence="4 5" key="1">
    <citation type="submission" date="2017-03" db="EMBL/GenBank/DDBJ databases">
        <authorList>
            <person name="Afonso C.L."/>
            <person name="Miller P.J."/>
            <person name="Scott M.A."/>
            <person name="Spackman E."/>
            <person name="Goraichik I."/>
            <person name="Dimitrov K.M."/>
            <person name="Suarez D.L."/>
            <person name="Swayne D.E."/>
        </authorList>
    </citation>
    <scope>NUCLEOTIDE SEQUENCE [LARGE SCALE GENOMIC DNA]</scope>
    <source>
        <strain evidence="4 5">DNF00076</strain>
    </source>
</reference>
<proteinExistence type="predicted"/>
<organism evidence="4 5">
    <name type="scientific">Hoylesella timonensis</name>
    <dbReference type="NCBI Taxonomy" id="386414"/>
    <lineage>
        <taxon>Bacteria</taxon>
        <taxon>Pseudomonadati</taxon>
        <taxon>Bacteroidota</taxon>
        <taxon>Bacteroidia</taxon>
        <taxon>Bacteroidales</taxon>
        <taxon>Prevotellaceae</taxon>
        <taxon>Hoylesella</taxon>
    </lineage>
</organism>
<keyword evidence="2" id="KW-0408">Iron</keyword>